<dbReference type="Proteomes" id="UP000177698">
    <property type="component" value="Unassembled WGS sequence"/>
</dbReference>
<name>A0A1F7IGG8_9BACT</name>
<comment type="caution">
    <text evidence="1">The sequence shown here is derived from an EMBL/GenBank/DDBJ whole genome shotgun (WGS) entry which is preliminary data.</text>
</comment>
<evidence type="ECO:0000313" key="2">
    <source>
        <dbReference type="Proteomes" id="UP000177698"/>
    </source>
</evidence>
<evidence type="ECO:0008006" key="3">
    <source>
        <dbReference type="Google" id="ProtNLM"/>
    </source>
</evidence>
<reference evidence="1 2" key="1">
    <citation type="journal article" date="2016" name="Nat. Commun.">
        <title>Thousands of microbial genomes shed light on interconnected biogeochemical processes in an aquifer system.</title>
        <authorList>
            <person name="Anantharaman K."/>
            <person name="Brown C.T."/>
            <person name="Hug L.A."/>
            <person name="Sharon I."/>
            <person name="Castelle C.J."/>
            <person name="Probst A.J."/>
            <person name="Thomas B.C."/>
            <person name="Singh A."/>
            <person name="Wilkins M.J."/>
            <person name="Karaoz U."/>
            <person name="Brodie E.L."/>
            <person name="Williams K.H."/>
            <person name="Hubbard S.S."/>
            <person name="Banfield J.F."/>
        </authorList>
    </citation>
    <scope>NUCLEOTIDE SEQUENCE [LARGE SCALE GENOMIC DNA]</scope>
</reference>
<dbReference type="STRING" id="1802056.A2954_01215"/>
<accession>A0A1F7IGG8</accession>
<evidence type="ECO:0000313" key="1">
    <source>
        <dbReference type="EMBL" id="OGK42445.1"/>
    </source>
</evidence>
<dbReference type="EMBL" id="MGAG01000002">
    <property type="protein sequence ID" value="OGK42445.1"/>
    <property type="molecule type" value="Genomic_DNA"/>
</dbReference>
<dbReference type="AlphaFoldDB" id="A0A1F7IGG8"/>
<proteinExistence type="predicted"/>
<organism evidence="1 2">
    <name type="scientific">Candidatus Roizmanbacteria bacterium RIFCSPLOWO2_01_FULL_37_12</name>
    <dbReference type="NCBI Taxonomy" id="1802056"/>
    <lineage>
        <taxon>Bacteria</taxon>
        <taxon>Candidatus Roizmaniibacteriota</taxon>
    </lineage>
</organism>
<gene>
    <name evidence="1" type="ORF">A2954_01215</name>
</gene>
<protein>
    <recommendedName>
        <fullName evidence="3">Aminotransferase class V domain-containing protein</fullName>
    </recommendedName>
</protein>
<sequence>MKHYHLDRSDDTVIHLQTRGIQAPKHATFSLLAQYPDANVVTIGGMYFETRKFFDRLKYMLFQGPDVLTISEPNPEVIRKYILKAAESNKPTIVLADPIESFDLQKLENTDFQKVMRLHQIQTILETAAQSFKGDVPFFLVSDITNTGGVFQIFDKAKPIIQGSNVNVVAVQSLYKFFEYGWDTTSLGALIGHGHAFVAKGEGSLDERMIVALNLLNLGPGISEFALMPPLNSDYIQYRAKRITRNTSVILNILKEKIGNNIELSHPSLRTEEIDRAAFVEFLGPYFFIKMPDEASASKVEKFIKAQTNEHLGYIDYGSSFGYDTTRLERFGDIIRVSTGTEDICHITFTAYRLSQMLRDALE</sequence>